<organism evidence="2 3">
    <name type="scientific">Nonomuraea rubra</name>
    <dbReference type="NCBI Taxonomy" id="46180"/>
    <lineage>
        <taxon>Bacteria</taxon>
        <taxon>Bacillati</taxon>
        <taxon>Actinomycetota</taxon>
        <taxon>Actinomycetes</taxon>
        <taxon>Streptosporangiales</taxon>
        <taxon>Streptosporangiaceae</taxon>
        <taxon>Nonomuraea</taxon>
    </lineage>
</organism>
<protein>
    <recommendedName>
        <fullName evidence="4">TraD/TraG TraM recognition site domain-containing protein</fullName>
    </recommendedName>
</protein>
<reference evidence="2 3" key="1">
    <citation type="submission" date="2020-08" db="EMBL/GenBank/DDBJ databases">
        <title>Sequencing the genomes of 1000 actinobacteria strains.</title>
        <authorList>
            <person name="Klenk H.-P."/>
        </authorList>
    </citation>
    <scope>NUCLEOTIDE SEQUENCE [LARGE SCALE GENOMIC DNA]</scope>
    <source>
        <strain evidence="2 3">DSM 43768</strain>
    </source>
</reference>
<sequence length="204" mass="21890">MGDDAARLFGSILLAHTWQAATRRSTLAEPDRPDASLVIDECHNFLNLPGHVNDVLAEARGYRLSLVLAHQHLDQLPADLREALSADARNKIYFNASPKDANELKHHTAPLISPHDLTHLGAYQAAARLIIDGQQTSAFTLRTRPLPALVEGRAEAVRQASCQRFTGTVVARRAGQAPESTAGRASGHASREGDPGAPSASSRS</sequence>
<dbReference type="AlphaFoldDB" id="A0A7X0NNV4"/>
<name>A0A7X0NNV4_9ACTN</name>
<gene>
    <name evidence="2" type="ORF">HD593_001704</name>
</gene>
<accession>A0A7X0NNV4</accession>
<evidence type="ECO:0000313" key="3">
    <source>
        <dbReference type="Proteomes" id="UP000565579"/>
    </source>
</evidence>
<dbReference type="Gene3D" id="3.40.50.300">
    <property type="entry name" value="P-loop containing nucleotide triphosphate hydrolases"/>
    <property type="match status" value="1"/>
</dbReference>
<evidence type="ECO:0008006" key="4">
    <source>
        <dbReference type="Google" id="ProtNLM"/>
    </source>
</evidence>
<dbReference type="InterPro" id="IPR027417">
    <property type="entry name" value="P-loop_NTPase"/>
</dbReference>
<dbReference type="SUPFAM" id="SSF52540">
    <property type="entry name" value="P-loop containing nucleoside triphosphate hydrolases"/>
    <property type="match status" value="1"/>
</dbReference>
<dbReference type="CDD" id="cd01127">
    <property type="entry name" value="TrwB_TraG_TraD_VirD4"/>
    <property type="match status" value="1"/>
</dbReference>
<evidence type="ECO:0000256" key="1">
    <source>
        <dbReference type="SAM" id="MobiDB-lite"/>
    </source>
</evidence>
<feature type="region of interest" description="Disordered" evidence="1">
    <location>
        <begin position="170"/>
        <end position="204"/>
    </location>
</feature>
<proteinExistence type="predicted"/>
<comment type="caution">
    <text evidence="2">The sequence shown here is derived from an EMBL/GenBank/DDBJ whole genome shotgun (WGS) entry which is preliminary data.</text>
</comment>
<keyword evidence="3" id="KW-1185">Reference proteome</keyword>
<dbReference type="Proteomes" id="UP000565579">
    <property type="component" value="Unassembled WGS sequence"/>
</dbReference>
<dbReference type="EMBL" id="JACHMI010000001">
    <property type="protein sequence ID" value="MBB6546909.1"/>
    <property type="molecule type" value="Genomic_DNA"/>
</dbReference>
<evidence type="ECO:0000313" key="2">
    <source>
        <dbReference type="EMBL" id="MBB6546909.1"/>
    </source>
</evidence>